<dbReference type="Proteomes" id="UP000235828">
    <property type="component" value="Chromosome B"/>
</dbReference>
<protein>
    <submittedName>
        <fullName evidence="1">Uncharacterized protein</fullName>
    </submittedName>
</protein>
<name>A0A2N8ZMM6_9VIBR</name>
<dbReference type="EMBL" id="LT960612">
    <property type="protein sequence ID" value="SON53132.1"/>
    <property type="molecule type" value="Genomic_DNA"/>
</dbReference>
<proteinExistence type="predicted"/>
<evidence type="ECO:0000313" key="1">
    <source>
        <dbReference type="EMBL" id="SON53132.1"/>
    </source>
</evidence>
<organism evidence="1 2">
    <name type="scientific">Vibrio tapetis subsp. tapetis</name>
    <dbReference type="NCBI Taxonomy" id="1671868"/>
    <lineage>
        <taxon>Bacteria</taxon>
        <taxon>Pseudomonadati</taxon>
        <taxon>Pseudomonadota</taxon>
        <taxon>Gammaproteobacteria</taxon>
        <taxon>Vibrionales</taxon>
        <taxon>Vibrionaceae</taxon>
        <taxon>Vibrio</taxon>
    </lineage>
</organism>
<accession>A0A2N8ZMM6</accession>
<sequence>MRTKRNNANALVPFILIDSQFDKQPNSNLRKHPNNNLTHCIY</sequence>
<dbReference type="KEGG" id="vta:B1521"/>
<gene>
    <name evidence="1" type="ORF">VTAP4600_B1521</name>
</gene>
<evidence type="ECO:0000313" key="2">
    <source>
        <dbReference type="Proteomes" id="UP000235828"/>
    </source>
</evidence>
<keyword evidence="2" id="KW-1185">Reference proteome</keyword>
<reference evidence="1 2" key="1">
    <citation type="submission" date="2017-10" db="EMBL/GenBank/DDBJ databases">
        <authorList>
            <person name="Banno H."/>
            <person name="Chua N.-H."/>
        </authorList>
    </citation>
    <scope>NUCLEOTIDE SEQUENCE [LARGE SCALE GENOMIC DNA]</scope>
    <source>
        <strain evidence="1">Vibrio tapetis CECT4600</strain>
    </source>
</reference>
<dbReference type="AlphaFoldDB" id="A0A2N8ZMM6"/>